<reference evidence="1" key="2">
    <citation type="submission" date="2022-12" db="EMBL/GenBank/DDBJ databases">
        <authorList>
            <person name="Dechsakulwatana C."/>
            <person name="Rungsihiranrut A."/>
            <person name="Muangchinda C."/>
            <person name="Ningthoujam R."/>
            <person name="Klankeo P."/>
            <person name="Pinyakong O."/>
        </authorList>
    </citation>
    <scope>NUCLEOTIDE SEQUENCE</scope>
    <source>
        <strain evidence="1">TL01-2</strain>
    </source>
</reference>
<gene>
    <name evidence="1" type="ORF">O0Q50_23395</name>
</gene>
<dbReference type="EMBL" id="JAPTGD010000002">
    <property type="protein sequence ID" value="MDU9694133.1"/>
    <property type="molecule type" value="Genomic_DNA"/>
</dbReference>
<sequence length="102" mass="11417">MNNISGNLRGMIGSLKNNIVIDKIVGFGKHFVFRFDNSYGLSVLEKGEGQGPQYIATVTKFDVADEDYELDYTTPVANNDVQTDNTDTIKHLLYLVKKLKSN</sequence>
<dbReference type="AlphaFoldDB" id="A0AAX6NDY9"/>
<dbReference type="RefSeq" id="WP_316911346.1">
    <property type="nucleotide sequence ID" value="NZ_JAPTGD010000002.1"/>
</dbReference>
<proteinExistence type="predicted"/>
<evidence type="ECO:0000313" key="2">
    <source>
        <dbReference type="Proteomes" id="UP001269400"/>
    </source>
</evidence>
<evidence type="ECO:0000313" key="1">
    <source>
        <dbReference type="EMBL" id="MDU9694133.1"/>
    </source>
</evidence>
<reference evidence="1" key="1">
    <citation type="journal article" date="2022" name="J Environ Chem Eng">
        <title>Biodegradation of petroleum oil using a constructed nonpathogenic and heavy metal-tolerant bacterial consortium isolated from marine sponges.</title>
        <authorList>
            <person name="Dechsakulwatana C."/>
            <person name="Rungsihiranrut A."/>
            <person name="Muangchinda C."/>
            <person name="Ningthoujam R."/>
            <person name="Klankeo P."/>
            <person name="Pinyakong O."/>
        </authorList>
    </citation>
    <scope>NUCLEOTIDE SEQUENCE</scope>
    <source>
        <strain evidence="1">TL01-2</strain>
    </source>
</reference>
<dbReference type="Proteomes" id="UP001269400">
    <property type="component" value="Unassembled WGS sequence"/>
</dbReference>
<name>A0AAX6NDY9_PRIAR</name>
<accession>A0AAX6NDY9</accession>
<comment type="caution">
    <text evidence="1">The sequence shown here is derived from an EMBL/GenBank/DDBJ whole genome shotgun (WGS) entry which is preliminary data.</text>
</comment>
<organism evidence="1 2">
    <name type="scientific">Priestia aryabhattai</name>
    <name type="common">Bacillus aryabhattai</name>
    <dbReference type="NCBI Taxonomy" id="412384"/>
    <lineage>
        <taxon>Bacteria</taxon>
        <taxon>Bacillati</taxon>
        <taxon>Bacillota</taxon>
        <taxon>Bacilli</taxon>
        <taxon>Bacillales</taxon>
        <taxon>Bacillaceae</taxon>
        <taxon>Priestia</taxon>
    </lineage>
</organism>
<protein>
    <submittedName>
        <fullName evidence="1">Uncharacterized protein</fullName>
    </submittedName>
</protein>